<dbReference type="EMBL" id="MW584871">
    <property type="protein sequence ID" value="QSJ03622.1"/>
    <property type="molecule type" value="Genomic_DNA"/>
</dbReference>
<accession>A0A898KAB7</accession>
<evidence type="ECO:0000313" key="1">
    <source>
        <dbReference type="EMBL" id="QSJ03622.1"/>
    </source>
</evidence>
<proteinExistence type="predicted"/>
<name>A0A898KAB7_9CAUD</name>
<protein>
    <submittedName>
        <fullName evidence="1">Uncharacterized protein</fullName>
    </submittedName>
</protein>
<sequence length="78" mass="9257">MKVQFKSENDFNKYTQAWYNNEEIVRFMPDGWSSIIVIDRIDIIADTPFWDIAVDPEDGRCLHTISEGEMHFFNVIEK</sequence>
<organism evidence="1 2">
    <name type="scientific">Aeromonas phage vB_AsM_ZHF</name>
    <dbReference type="NCBI Taxonomy" id="2812849"/>
    <lineage>
        <taxon>Viruses</taxon>
        <taxon>Duplodnaviria</taxon>
        <taxon>Heunggongvirae</taxon>
        <taxon>Uroviricota</taxon>
        <taxon>Caudoviricetes</taxon>
        <taxon>Pantevenvirales</taxon>
        <taxon>Straboviridae</taxon>
        <taxon>Tulanevirus</taxon>
        <taxon>Tulanevirus asgz</taxon>
    </lineage>
</organism>
<dbReference type="Proteomes" id="UP000662898">
    <property type="component" value="Segment"/>
</dbReference>
<reference evidence="1" key="1">
    <citation type="submission" date="2021-02" db="EMBL/GenBank/DDBJ databases">
        <authorList>
            <person name="Xu Z."/>
        </authorList>
    </citation>
    <scope>NUCLEOTIDE SEQUENCE</scope>
</reference>
<evidence type="ECO:0000313" key="2">
    <source>
        <dbReference type="Proteomes" id="UP000662898"/>
    </source>
</evidence>